<accession>A0A7T8GTX0</accession>
<dbReference type="EMBL" id="CP045901">
    <property type="protein sequence ID" value="QQP37715.1"/>
    <property type="molecule type" value="Genomic_DNA"/>
</dbReference>
<dbReference type="Proteomes" id="UP000595437">
    <property type="component" value="Chromosome 12"/>
</dbReference>
<name>A0A7T8GTX0_CALRO</name>
<evidence type="ECO:0000313" key="2">
    <source>
        <dbReference type="Proteomes" id="UP000595437"/>
    </source>
</evidence>
<keyword evidence="2" id="KW-1185">Reference proteome</keyword>
<reference evidence="2" key="1">
    <citation type="submission" date="2021-01" db="EMBL/GenBank/DDBJ databases">
        <title>Caligus Genome Assembly.</title>
        <authorList>
            <person name="Gallardo-Escarate C."/>
        </authorList>
    </citation>
    <scope>NUCLEOTIDE SEQUENCE [LARGE SCALE GENOMIC DNA]</scope>
</reference>
<sequence length="72" mass="8321">MGAFFELNKEKKKDWLLAVHPESKCAFQADFVLTKVIGMIYAARSRNRPMPTHMASIIYREVEALLQVRVPK</sequence>
<proteinExistence type="predicted"/>
<gene>
    <name evidence="1" type="ORF">FKW44_018091</name>
</gene>
<protein>
    <submittedName>
        <fullName evidence="1">Uncharacterized protein</fullName>
    </submittedName>
</protein>
<evidence type="ECO:0000313" key="1">
    <source>
        <dbReference type="EMBL" id="QQP37715.1"/>
    </source>
</evidence>
<organism evidence="1 2">
    <name type="scientific">Caligus rogercresseyi</name>
    <name type="common">Sea louse</name>
    <dbReference type="NCBI Taxonomy" id="217165"/>
    <lineage>
        <taxon>Eukaryota</taxon>
        <taxon>Metazoa</taxon>
        <taxon>Ecdysozoa</taxon>
        <taxon>Arthropoda</taxon>
        <taxon>Crustacea</taxon>
        <taxon>Multicrustacea</taxon>
        <taxon>Hexanauplia</taxon>
        <taxon>Copepoda</taxon>
        <taxon>Siphonostomatoida</taxon>
        <taxon>Caligidae</taxon>
        <taxon>Caligus</taxon>
    </lineage>
</organism>
<dbReference type="AlphaFoldDB" id="A0A7T8GTX0"/>